<protein>
    <submittedName>
        <fullName evidence="3">Uncharacterized protein</fullName>
    </submittedName>
</protein>
<feature type="transmembrane region" description="Helical" evidence="2">
    <location>
        <begin position="50"/>
        <end position="72"/>
    </location>
</feature>
<dbReference type="RefSeq" id="WP_183514035.1">
    <property type="nucleotide sequence ID" value="NZ_JACIBU010000001.1"/>
</dbReference>
<feature type="transmembrane region" description="Helical" evidence="2">
    <location>
        <begin position="127"/>
        <end position="146"/>
    </location>
</feature>
<evidence type="ECO:0000256" key="1">
    <source>
        <dbReference type="SAM" id="MobiDB-lite"/>
    </source>
</evidence>
<feature type="compositionally biased region" description="Pro residues" evidence="1">
    <location>
        <begin position="242"/>
        <end position="260"/>
    </location>
</feature>
<feature type="region of interest" description="Disordered" evidence="1">
    <location>
        <begin position="1"/>
        <end position="38"/>
    </location>
</feature>
<feature type="transmembrane region" description="Helical" evidence="2">
    <location>
        <begin position="92"/>
        <end position="115"/>
    </location>
</feature>
<evidence type="ECO:0000313" key="4">
    <source>
        <dbReference type="Proteomes" id="UP000580718"/>
    </source>
</evidence>
<dbReference type="AlphaFoldDB" id="A0A839YAR0"/>
<feature type="region of interest" description="Disordered" evidence="1">
    <location>
        <begin position="187"/>
        <end position="280"/>
    </location>
</feature>
<dbReference type="Proteomes" id="UP000580718">
    <property type="component" value="Unassembled WGS sequence"/>
</dbReference>
<proteinExistence type="predicted"/>
<keyword evidence="2" id="KW-0472">Membrane</keyword>
<reference evidence="3 4" key="1">
    <citation type="submission" date="2020-08" db="EMBL/GenBank/DDBJ databases">
        <title>Sequencing the genomes of 1000 actinobacteria strains.</title>
        <authorList>
            <person name="Klenk H.-P."/>
        </authorList>
    </citation>
    <scope>NUCLEOTIDE SEQUENCE [LARGE SCALE GENOMIC DNA]</scope>
    <source>
        <strain evidence="3 4">DSM 16678</strain>
    </source>
</reference>
<name>A0A839YAR0_9ACTN</name>
<feature type="compositionally biased region" description="Polar residues" evidence="1">
    <location>
        <begin position="1"/>
        <end position="24"/>
    </location>
</feature>
<dbReference type="EMBL" id="JACIBU010000001">
    <property type="protein sequence ID" value="MBB3678151.1"/>
    <property type="molecule type" value="Genomic_DNA"/>
</dbReference>
<keyword evidence="2" id="KW-0812">Transmembrane</keyword>
<evidence type="ECO:0000256" key="2">
    <source>
        <dbReference type="SAM" id="Phobius"/>
    </source>
</evidence>
<feature type="compositionally biased region" description="Low complexity" evidence="1">
    <location>
        <begin position="223"/>
        <end position="241"/>
    </location>
</feature>
<feature type="compositionally biased region" description="Pro residues" evidence="1">
    <location>
        <begin position="269"/>
        <end position="280"/>
    </location>
</feature>
<organism evidence="3 4">
    <name type="scientific">Modestobacter versicolor</name>
    <dbReference type="NCBI Taxonomy" id="429133"/>
    <lineage>
        <taxon>Bacteria</taxon>
        <taxon>Bacillati</taxon>
        <taxon>Actinomycetota</taxon>
        <taxon>Actinomycetes</taxon>
        <taxon>Geodermatophilales</taxon>
        <taxon>Geodermatophilaceae</taxon>
        <taxon>Modestobacter</taxon>
    </lineage>
</organism>
<feature type="compositionally biased region" description="Low complexity" evidence="1">
    <location>
        <begin position="25"/>
        <end position="38"/>
    </location>
</feature>
<comment type="caution">
    <text evidence="3">The sequence shown here is derived from an EMBL/GenBank/DDBJ whole genome shotgun (WGS) entry which is preliminary data.</text>
</comment>
<keyword evidence="2" id="KW-1133">Transmembrane helix</keyword>
<sequence>MTSSGPEQTPSGPAQPPLSAQGNTPPAQGPAGPGAPSSGRSGFDLGRLRLADVAVPVGTLLYLVFMVIPWFSVEGFDLGSGYSIPGVSVNGFDSGTLTFAFVLLLLASAWALLPAFADVAVPFPRSFLTAGLAGLAFVLTLIEWLSTFDAGFTLMGLLTFLSSVAILVFAVLRLLPELRSSGTMPGRLSGAAQWANQSAPQFGGGGKGTPTAPTAPTAPAPAAPFAGQPAHGQPPAYGQPAPAAPQGPPPGYTPPPPTQPPHGQAPYGQQPPAPGGSPTV</sequence>
<evidence type="ECO:0000313" key="3">
    <source>
        <dbReference type="EMBL" id="MBB3678151.1"/>
    </source>
</evidence>
<accession>A0A839YAR0</accession>
<feature type="transmembrane region" description="Helical" evidence="2">
    <location>
        <begin position="152"/>
        <end position="175"/>
    </location>
</feature>
<gene>
    <name evidence="3" type="ORF">FHX36_003886</name>
</gene>